<keyword evidence="4 7" id="KW-1133">Transmembrane helix</keyword>
<name>A0A1I6YBP4_9ACTN</name>
<dbReference type="Pfam" id="PF00892">
    <property type="entry name" value="EamA"/>
    <property type="match status" value="2"/>
</dbReference>
<dbReference type="EMBL" id="FPAT01000002">
    <property type="protein sequence ID" value="SFT47830.1"/>
    <property type="molecule type" value="Genomic_DNA"/>
</dbReference>
<evidence type="ECO:0000256" key="7">
    <source>
        <dbReference type="SAM" id="Phobius"/>
    </source>
</evidence>
<dbReference type="PANTHER" id="PTHR32322">
    <property type="entry name" value="INNER MEMBRANE TRANSPORTER"/>
    <property type="match status" value="1"/>
</dbReference>
<dbReference type="RefSeq" id="WP_092974602.1">
    <property type="nucleotide sequence ID" value="NZ_FPAT01000002.1"/>
</dbReference>
<reference evidence="10" key="1">
    <citation type="submission" date="2016-10" db="EMBL/GenBank/DDBJ databases">
        <authorList>
            <person name="Varghese N."/>
            <person name="Submissions S."/>
        </authorList>
    </citation>
    <scope>NUCLEOTIDE SEQUENCE [LARGE SCALE GENOMIC DNA]</scope>
    <source>
        <strain evidence="10">DSM 45501</strain>
    </source>
</reference>
<evidence type="ECO:0000256" key="5">
    <source>
        <dbReference type="ARBA" id="ARBA00023136"/>
    </source>
</evidence>
<feature type="transmembrane region" description="Helical" evidence="7">
    <location>
        <begin position="51"/>
        <end position="69"/>
    </location>
</feature>
<organism evidence="9 10">
    <name type="scientific">Actinopolyspora righensis</name>
    <dbReference type="NCBI Taxonomy" id="995060"/>
    <lineage>
        <taxon>Bacteria</taxon>
        <taxon>Bacillati</taxon>
        <taxon>Actinomycetota</taxon>
        <taxon>Actinomycetes</taxon>
        <taxon>Actinopolysporales</taxon>
        <taxon>Actinopolysporaceae</taxon>
        <taxon>Actinopolyspora</taxon>
        <taxon>Actinopolyspora alba group</taxon>
    </lineage>
</organism>
<accession>A0A1I6YBP4</accession>
<dbReference type="GO" id="GO:0016020">
    <property type="term" value="C:membrane"/>
    <property type="evidence" value="ECO:0007669"/>
    <property type="project" value="UniProtKB-SubCell"/>
</dbReference>
<keyword evidence="5 7" id="KW-0472">Membrane</keyword>
<feature type="transmembrane region" description="Helical" evidence="7">
    <location>
        <begin position="81"/>
        <end position="101"/>
    </location>
</feature>
<feature type="transmembrane region" description="Helical" evidence="7">
    <location>
        <begin position="249"/>
        <end position="273"/>
    </location>
</feature>
<feature type="transmembrane region" description="Helical" evidence="7">
    <location>
        <begin position="190"/>
        <end position="212"/>
    </location>
</feature>
<evidence type="ECO:0000313" key="9">
    <source>
        <dbReference type="EMBL" id="SFT47830.1"/>
    </source>
</evidence>
<feature type="transmembrane region" description="Helical" evidence="7">
    <location>
        <begin position="159"/>
        <end position="178"/>
    </location>
</feature>
<dbReference type="SUPFAM" id="SSF103481">
    <property type="entry name" value="Multidrug resistance efflux transporter EmrE"/>
    <property type="match status" value="2"/>
</dbReference>
<dbReference type="STRING" id="995060.SAMN04487904_102383"/>
<feature type="transmembrane region" description="Helical" evidence="7">
    <location>
        <begin position="134"/>
        <end position="153"/>
    </location>
</feature>
<gene>
    <name evidence="9" type="ORF">SAMN04487904_102383</name>
</gene>
<dbReference type="AlphaFoldDB" id="A0A1I6YBP4"/>
<evidence type="ECO:0000313" key="10">
    <source>
        <dbReference type="Proteomes" id="UP000199165"/>
    </source>
</evidence>
<feature type="compositionally biased region" description="Polar residues" evidence="6">
    <location>
        <begin position="335"/>
        <end position="345"/>
    </location>
</feature>
<dbReference type="InterPro" id="IPR000620">
    <property type="entry name" value="EamA_dom"/>
</dbReference>
<dbReference type="InterPro" id="IPR050638">
    <property type="entry name" value="AA-Vitamin_Transporters"/>
</dbReference>
<feature type="region of interest" description="Disordered" evidence="6">
    <location>
        <begin position="300"/>
        <end position="345"/>
    </location>
</feature>
<keyword evidence="10" id="KW-1185">Reference proteome</keyword>
<feature type="transmembrane region" description="Helical" evidence="7">
    <location>
        <begin position="107"/>
        <end position="127"/>
    </location>
</feature>
<evidence type="ECO:0000256" key="4">
    <source>
        <dbReference type="ARBA" id="ARBA00022989"/>
    </source>
</evidence>
<evidence type="ECO:0000256" key="3">
    <source>
        <dbReference type="ARBA" id="ARBA00022692"/>
    </source>
</evidence>
<comment type="subcellular location">
    <subcellularLocation>
        <location evidence="1">Membrane</location>
        <topology evidence="1">Multi-pass membrane protein</topology>
    </subcellularLocation>
</comment>
<protein>
    <submittedName>
        <fullName evidence="9">Probable blue pigment (Indigoidine) exporter</fullName>
    </submittedName>
</protein>
<sequence length="345" mass="35989">MVTRIAEAGSSAADGSPARTWSLTGLAALAPATWGTTYLVTTEFLPPDRPILSGAIRALPAGLIVLALTRTLPRGSWWWRAALLGTLNIGAFFALLFVAAYRLPGGVAATLSAVQPLLVAGLAFGLLGERPTRWRLGWGVAGVVGVAMMVLQGKLSFDPIGILAGLAGAGAMSAGVVLTKRWGRPEGVSLLTFTGWQLTAGGLLLAPLALAFEGMPPPLDLSAMAGYLWLGGVGTLLAYMLWFQGVARLPVAAVSFLGLLSPAVATILGWLVLNETLTGVQTIGFVLALLSIAAAQLSPPDFGRSHRSNSPSPSGNRHRKPLRRRSPTSPDAHRQPQTTGSDSHR</sequence>
<evidence type="ECO:0000256" key="6">
    <source>
        <dbReference type="SAM" id="MobiDB-lite"/>
    </source>
</evidence>
<evidence type="ECO:0000259" key="8">
    <source>
        <dbReference type="Pfam" id="PF00892"/>
    </source>
</evidence>
<feature type="transmembrane region" description="Helical" evidence="7">
    <location>
        <begin position="224"/>
        <end position="242"/>
    </location>
</feature>
<feature type="compositionally biased region" description="Basic residues" evidence="6">
    <location>
        <begin position="316"/>
        <end position="326"/>
    </location>
</feature>
<dbReference type="InterPro" id="IPR037185">
    <property type="entry name" value="EmrE-like"/>
</dbReference>
<feature type="domain" description="EamA" evidence="8">
    <location>
        <begin position="160"/>
        <end position="293"/>
    </location>
</feature>
<dbReference type="Proteomes" id="UP000199165">
    <property type="component" value="Unassembled WGS sequence"/>
</dbReference>
<evidence type="ECO:0000256" key="1">
    <source>
        <dbReference type="ARBA" id="ARBA00004141"/>
    </source>
</evidence>
<proteinExistence type="inferred from homology"/>
<feature type="transmembrane region" description="Helical" evidence="7">
    <location>
        <begin position="279"/>
        <end position="297"/>
    </location>
</feature>
<evidence type="ECO:0000256" key="2">
    <source>
        <dbReference type="ARBA" id="ARBA00007362"/>
    </source>
</evidence>
<feature type="domain" description="EamA" evidence="8">
    <location>
        <begin position="26"/>
        <end position="150"/>
    </location>
</feature>
<keyword evidence="3 7" id="KW-0812">Transmembrane</keyword>
<dbReference type="PANTHER" id="PTHR32322:SF2">
    <property type="entry name" value="EAMA DOMAIN-CONTAINING PROTEIN"/>
    <property type="match status" value="1"/>
</dbReference>
<comment type="similarity">
    <text evidence="2">Belongs to the EamA transporter family.</text>
</comment>